<dbReference type="PANTHER" id="PTHR30348:SF13">
    <property type="entry name" value="UPF0759 PROTEIN YUNF"/>
    <property type="match status" value="1"/>
</dbReference>
<dbReference type="Proteomes" id="UP000440224">
    <property type="component" value="Unassembled WGS sequence"/>
</dbReference>
<evidence type="ECO:0000313" key="2">
    <source>
        <dbReference type="EMBL" id="MRG98533.1"/>
    </source>
</evidence>
<dbReference type="AlphaFoldDB" id="A0A6N7Q2N2"/>
<evidence type="ECO:0000313" key="3">
    <source>
        <dbReference type="Proteomes" id="UP000440224"/>
    </source>
</evidence>
<dbReference type="InterPro" id="IPR002763">
    <property type="entry name" value="DUF72"/>
</dbReference>
<dbReference type="EMBL" id="WJIE01000037">
    <property type="protein sequence ID" value="MRG98533.1"/>
    <property type="molecule type" value="Genomic_DNA"/>
</dbReference>
<organism evidence="2 3">
    <name type="scientific">Polyangium spumosum</name>
    <dbReference type="NCBI Taxonomy" id="889282"/>
    <lineage>
        <taxon>Bacteria</taxon>
        <taxon>Pseudomonadati</taxon>
        <taxon>Myxococcota</taxon>
        <taxon>Polyangia</taxon>
        <taxon>Polyangiales</taxon>
        <taxon>Polyangiaceae</taxon>
        <taxon>Polyangium</taxon>
    </lineage>
</organism>
<dbReference type="OrthoDB" id="9780310at2"/>
<comment type="caution">
    <text evidence="2">The sequence shown here is derived from an EMBL/GenBank/DDBJ whole genome shotgun (WGS) entry which is preliminary data.</text>
</comment>
<feature type="compositionally biased region" description="Polar residues" evidence="1">
    <location>
        <begin position="8"/>
        <end position="23"/>
    </location>
</feature>
<dbReference type="Pfam" id="PF01904">
    <property type="entry name" value="DUF72"/>
    <property type="match status" value="1"/>
</dbReference>
<evidence type="ECO:0000256" key="1">
    <source>
        <dbReference type="SAM" id="MobiDB-lite"/>
    </source>
</evidence>
<keyword evidence="3" id="KW-1185">Reference proteome</keyword>
<dbReference type="PANTHER" id="PTHR30348">
    <property type="entry name" value="UNCHARACTERIZED PROTEIN YECE"/>
    <property type="match status" value="1"/>
</dbReference>
<dbReference type="SUPFAM" id="SSF117396">
    <property type="entry name" value="TM1631-like"/>
    <property type="match status" value="1"/>
</dbReference>
<dbReference type="InterPro" id="IPR036520">
    <property type="entry name" value="UPF0759_sf"/>
</dbReference>
<reference evidence="2 3" key="1">
    <citation type="submission" date="2019-10" db="EMBL/GenBank/DDBJ databases">
        <title>A soil myxobacterium in the family Polyangiaceae.</title>
        <authorList>
            <person name="Li Y."/>
            <person name="Wang J."/>
        </authorList>
    </citation>
    <scope>NUCLEOTIDE SEQUENCE [LARGE SCALE GENOMIC DNA]</scope>
    <source>
        <strain evidence="2 3">DSM 14734</strain>
    </source>
</reference>
<name>A0A6N7Q2N2_9BACT</name>
<dbReference type="Gene3D" id="3.20.20.410">
    <property type="entry name" value="Protein of unknown function UPF0759"/>
    <property type="match status" value="1"/>
</dbReference>
<gene>
    <name evidence="2" type="ORF">GF068_42465</name>
</gene>
<proteinExistence type="predicted"/>
<accession>A0A6N7Q2N2</accession>
<feature type="region of interest" description="Disordered" evidence="1">
    <location>
        <begin position="1"/>
        <end position="23"/>
    </location>
</feature>
<protein>
    <submittedName>
        <fullName evidence="2">DUF72 domain-containing protein</fullName>
    </submittedName>
</protein>
<sequence length="368" mass="41066">MRSRPSSERTTFSPSGSQAKATSWVVTRREFTGVSARPQAPWCSARAGSGPACSSRVPALVKIGISAWTEPTLVSSGFYPPSARTAEARLRHYASRFPIVEVDSTHYALLAERNAELWSERTPEGFTMNVKAVAPLSEHYIEPRGLPKDMREALPREIREKKRIYPQDLGDAFLDELAGRFVSALRPLQASGKLGLVLFQYPVWFTFSPASLRRLARTRVLFRDHRLAVELRNAGWLGERHRDEALAFFREQGLVYTCVDEPQGFASSVPPIAEATADLALVRFHGRNAQTWEAKSPTAALRFAYEYDTAELASWVPKIVGLSRKTREVHVIMNNCYRDWAVRSAVDLTDLVRRAGARVAGPRAPLAA</sequence>